<sequence length="620" mass="67484">MFFSLASFFSFLPIFRFPSPNGSLIFFVFLWQLSFGRQFWAVQDFHLPLVARGLQTLLHRLIGTPKIEDELSLIPQDSGSRLPLDRVFGPSRCHVGRFGYHMGRIEPQLGRVRCHLGWIDSLLGRTFMLTQSHLGPGSGLTRSALWVRRFIVKAHYPLFSGRWIGSLVDIRGGLVSGHWAGVFGHPWPILGLNNWAGGTYKGWALHMCLVDLFKTRVHLQLGLLDHSPHKTSMGLLVLVDPHSADPFTTRELPFSSLDVHGYFWRLLTAWSIQVSSLTVILFLASASLPFLCRYMLPRIMRATSPCASWKPALTGLCFYFWGETHWSLCTSIFISETYSSSVISPSLLVMDSELIHSMGNLQFTVAESESVVMEPPCEVGDSGLWLVGSVISSKAVNSDSGIEYFATNGEAAKDNGGSEGETPPPPAGSRPTAGSKSNENVGVMNEAAVGESSGIRSGTSNDTSQPVTAATKGISASCTPADTEGSASAEEIRSCSAPVEPSVAVDPLVPKCVDAGVVLEACHVDEVPDPMLPIVDTEPVIYKQAAVDTAPILSKLLVDNPELLLPKQVVWSTEPGLPQHLVDDIEPVLPKQATVMEISAVGVSLTRAKCSLQGKYEARW</sequence>
<protein>
    <submittedName>
        <fullName evidence="2">Uncharacterized protein</fullName>
    </submittedName>
</protein>
<feature type="region of interest" description="Disordered" evidence="1">
    <location>
        <begin position="410"/>
        <end position="438"/>
    </location>
</feature>
<proteinExistence type="predicted"/>
<evidence type="ECO:0000256" key="1">
    <source>
        <dbReference type="SAM" id="MobiDB-lite"/>
    </source>
</evidence>
<name>A0ABR2T3N4_9ROSI</name>
<organism evidence="2 3">
    <name type="scientific">Hibiscus sabdariffa</name>
    <name type="common">roselle</name>
    <dbReference type="NCBI Taxonomy" id="183260"/>
    <lineage>
        <taxon>Eukaryota</taxon>
        <taxon>Viridiplantae</taxon>
        <taxon>Streptophyta</taxon>
        <taxon>Embryophyta</taxon>
        <taxon>Tracheophyta</taxon>
        <taxon>Spermatophyta</taxon>
        <taxon>Magnoliopsida</taxon>
        <taxon>eudicotyledons</taxon>
        <taxon>Gunneridae</taxon>
        <taxon>Pentapetalae</taxon>
        <taxon>rosids</taxon>
        <taxon>malvids</taxon>
        <taxon>Malvales</taxon>
        <taxon>Malvaceae</taxon>
        <taxon>Malvoideae</taxon>
        <taxon>Hibiscus</taxon>
    </lineage>
</organism>
<gene>
    <name evidence="2" type="ORF">V6N11_056294</name>
</gene>
<comment type="caution">
    <text evidence="2">The sequence shown here is derived from an EMBL/GenBank/DDBJ whole genome shotgun (WGS) entry which is preliminary data.</text>
</comment>
<dbReference type="Proteomes" id="UP001396334">
    <property type="component" value="Unassembled WGS sequence"/>
</dbReference>
<reference evidence="2 3" key="1">
    <citation type="journal article" date="2024" name="G3 (Bethesda)">
        <title>Genome assembly of Hibiscus sabdariffa L. provides insights into metabolisms of medicinal natural products.</title>
        <authorList>
            <person name="Kim T."/>
        </authorList>
    </citation>
    <scope>NUCLEOTIDE SEQUENCE [LARGE SCALE GENOMIC DNA]</scope>
    <source>
        <strain evidence="2">TK-2024</strain>
        <tissue evidence="2">Old leaves</tissue>
    </source>
</reference>
<evidence type="ECO:0000313" key="3">
    <source>
        <dbReference type="Proteomes" id="UP001396334"/>
    </source>
</evidence>
<accession>A0ABR2T3N4</accession>
<keyword evidence="3" id="KW-1185">Reference proteome</keyword>
<feature type="region of interest" description="Disordered" evidence="1">
    <location>
        <begin position="450"/>
        <end position="485"/>
    </location>
</feature>
<feature type="compositionally biased region" description="Polar residues" evidence="1">
    <location>
        <begin position="454"/>
        <end position="480"/>
    </location>
</feature>
<evidence type="ECO:0000313" key="2">
    <source>
        <dbReference type="EMBL" id="KAK9032009.1"/>
    </source>
</evidence>
<dbReference type="EMBL" id="JBBPBN010000009">
    <property type="protein sequence ID" value="KAK9032009.1"/>
    <property type="molecule type" value="Genomic_DNA"/>
</dbReference>